<dbReference type="InterPro" id="IPR036409">
    <property type="entry name" value="Aldolase_II/adducin_N_sf"/>
</dbReference>
<dbReference type="EMBL" id="FPHC01000013">
    <property type="protein sequence ID" value="SFV50701.1"/>
    <property type="molecule type" value="Genomic_DNA"/>
</dbReference>
<evidence type="ECO:0000259" key="1">
    <source>
        <dbReference type="SMART" id="SM01007"/>
    </source>
</evidence>
<feature type="domain" description="Class II aldolase/adducin N-terminal" evidence="1">
    <location>
        <begin position="18"/>
        <end position="210"/>
    </location>
</feature>
<reference evidence="2" key="1">
    <citation type="submission" date="2016-10" db="EMBL/GenBank/DDBJ databases">
        <authorList>
            <person name="de Groot N.N."/>
        </authorList>
    </citation>
    <scope>NUCLEOTIDE SEQUENCE</scope>
</reference>
<evidence type="ECO:0000313" key="2">
    <source>
        <dbReference type="EMBL" id="SFV50701.1"/>
    </source>
</evidence>
<accession>A0A1W1BAS8</accession>
<name>A0A1W1BAS8_9ZZZZ</name>
<proteinExistence type="predicted"/>
<dbReference type="SUPFAM" id="SSF53639">
    <property type="entry name" value="AraD/HMP-PK domain-like"/>
    <property type="match status" value="1"/>
</dbReference>
<dbReference type="SMART" id="SM01007">
    <property type="entry name" value="Aldolase_II"/>
    <property type="match status" value="1"/>
</dbReference>
<sequence>MKNRFDIDKTIGFDELDMRVYTSQLQGVDQDLVLHGGGNTSLKLDDILYVKGSGWDLASIEREGFSPARIDALLDLLKYDELSDIDMVKYQREALTDSSAPNPSVEAILHALIPYRYVDHTHADAIVTISNTIDGEAKIEELYGKRYLIIPYVMPGFILAKVIHKMTKDLDWESIEGMILHNHGVFTFSDDAKTSYDNMISTVAIAQEYLDKNAKLNIPSDGDSISYNLDELQKLLSKAKGYSVTLHLNQSPLSRFFASQEDKTLYQKGVLTPEHIIRTKRLPALFEVDFKDELESYMQDYRDYFERYATDEIMLNPAPNWAIIKGVGTLSIGKNTKETTIIDDITTHTMRAILQGEKLGGYQSINESDSFAMEYWELEQMKLRAK</sequence>
<dbReference type="AlphaFoldDB" id="A0A1W1BAS8"/>
<gene>
    <name evidence="2" type="ORF">MNB_SV-6-1830</name>
</gene>
<organism evidence="2">
    <name type="scientific">hydrothermal vent metagenome</name>
    <dbReference type="NCBI Taxonomy" id="652676"/>
    <lineage>
        <taxon>unclassified sequences</taxon>
        <taxon>metagenomes</taxon>
        <taxon>ecological metagenomes</taxon>
    </lineage>
</organism>
<dbReference type="InterPro" id="IPR001303">
    <property type="entry name" value="Aldolase_II/adducin_N"/>
</dbReference>
<dbReference type="Pfam" id="PF00596">
    <property type="entry name" value="Aldolase_II"/>
    <property type="match status" value="1"/>
</dbReference>
<dbReference type="Gene3D" id="3.40.225.10">
    <property type="entry name" value="Class II aldolase/adducin N-terminal domain"/>
    <property type="match status" value="1"/>
</dbReference>
<protein>
    <submittedName>
        <fullName evidence="2">Short chain dehydrogenase</fullName>
    </submittedName>
</protein>